<evidence type="ECO:0000256" key="5">
    <source>
        <dbReference type="HAMAP-Rule" id="MF_00845"/>
    </source>
</evidence>
<dbReference type="PANTHER" id="PTHR46972">
    <property type="entry name" value="MONOOXYGENASE ASQM-RELATED"/>
    <property type="match status" value="1"/>
</dbReference>
<feature type="binding site" evidence="5">
    <location>
        <position position="306"/>
    </location>
    <ligand>
        <name>FAD</name>
        <dbReference type="ChEBI" id="CHEBI:57692"/>
    </ligand>
</feature>
<reference evidence="7 8" key="1">
    <citation type="submission" date="2016-10" db="EMBL/GenBank/DDBJ databases">
        <title>Draft Genome Sequence of Rhizobacteria Flavobacterium johnsoniae CI04.</title>
        <authorList>
            <person name="Bravo J.I."/>
            <person name="Lozano G.L."/>
            <person name="Handelsman J."/>
        </authorList>
    </citation>
    <scope>NUCLEOTIDE SEQUENCE [LARGE SCALE GENOMIC DNA]</scope>
    <source>
        <strain evidence="7 8">CI04</strain>
    </source>
</reference>
<keyword evidence="1 5" id="KW-0285">Flavoprotein</keyword>
<dbReference type="EMBL" id="MLFK01000009">
    <property type="protein sequence ID" value="OIV40785.1"/>
    <property type="molecule type" value="Genomic_DNA"/>
</dbReference>
<accession>A0A1J7C528</accession>
<comment type="domain">
    <text evidence="5">Consists of an N-terminal FAD-binding domain with a Rossman fold and a C-terminal substrate-binding domain.</text>
</comment>
<evidence type="ECO:0000256" key="3">
    <source>
        <dbReference type="ARBA" id="ARBA00023002"/>
    </source>
</evidence>
<feature type="binding site" evidence="5">
    <location>
        <position position="50"/>
    </location>
    <ligand>
        <name>FAD</name>
        <dbReference type="ChEBI" id="CHEBI:57692"/>
    </ligand>
</feature>
<keyword evidence="8" id="KW-1185">Reference proteome</keyword>
<protein>
    <recommendedName>
        <fullName evidence="5">Flavin-dependent monooxygenase</fullName>
    </recommendedName>
    <alternativeName>
        <fullName evidence="5">TetX monooxygenase</fullName>
        <shortName evidence="5">TetX</shortName>
        <ecNumber evidence="5">1.14.13.-</ecNumber>
    </alternativeName>
</protein>
<comment type="cofactor">
    <cofactor evidence="5">
        <name>FAD</name>
        <dbReference type="ChEBI" id="CHEBI:57692"/>
    </cofactor>
</comment>
<name>A0A1J7C528_FLAJO</name>
<dbReference type="Proteomes" id="UP000182826">
    <property type="component" value="Unassembled WGS sequence"/>
</dbReference>
<feature type="binding site" evidence="5">
    <location>
        <position position="113"/>
    </location>
    <ligand>
        <name>FAD</name>
        <dbReference type="ChEBI" id="CHEBI:57692"/>
    </ligand>
</feature>
<dbReference type="OrthoDB" id="9782160at2"/>
<dbReference type="RefSeq" id="WP_071637986.1">
    <property type="nucleotide sequence ID" value="NZ_MLFK01000009.1"/>
</dbReference>
<keyword evidence="2 5" id="KW-0274">FAD</keyword>
<evidence type="ECO:0000256" key="4">
    <source>
        <dbReference type="ARBA" id="ARBA00023033"/>
    </source>
</evidence>
<dbReference type="GO" id="GO:0046677">
    <property type="term" value="P:response to antibiotic"/>
    <property type="evidence" value="ECO:0007669"/>
    <property type="project" value="InterPro"/>
</dbReference>
<evidence type="ECO:0000313" key="7">
    <source>
        <dbReference type="EMBL" id="OIV40785.1"/>
    </source>
</evidence>
<gene>
    <name evidence="7" type="ORF">BKM63_18175</name>
</gene>
<evidence type="ECO:0000313" key="8">
    <source>
        <dbReference type="Proteomes" id="UP000182826"/>
    </source>
</evidence>
<dbReference type="PANTHER" id="PTHR46972:SF1">
    <property type="entry name" value="FAD DEPENDENT OXIDOREDUCTASE DOMAIN-CONTAINING PROTEIN"/>
    <property type="match status" value="1"/>
</dbReference>
<keyword evidence="3 5" id="KW-0560">Oxidoreductase</keyword>
<keyword evidence="5" id="KW-0521">NADP</keyword>
<comment type="subunit">
    <text evidence="5">Monomer.</text>
</comment>
<sequence length="390" mass="44336">MLLDNKRIAIIGGGPGGLTLARLLQQKGADVKVYERDENKDIRQQGSTLDLHADTGLKAMIEAGLMDEFKKYYRPGADKMKIINRNMTIVYDDHQEKPEEDFENEHFRPEIDRGPLRDLLIASLKEDNIIWNSKFTEMKPSGQGWEVFFENGSSAYADIVIASDGANSRVRKYITNIQPVFSGITAIEINVYNAENNAPRLWQLVNGGKVFALENGKTLLFSAKADGTLSVLIGIKTTYDWLAKSGIDFKNKIEVGEWFKKEFSDWSPEWQEIFNNDEIWIMPRPMYHFPLDQYWNPLPNLTMIGDAAHRMPPYAGEGANQALADALELYEVLTSNLFTDLKNAIGFFEKKMCARASEITEITLQQTEAMHDENNLQLLLDFFNEAVKGF</sequence>
<comment type="catalytic activity">
    <reaction evidence="5">
        <text>a tetracycline + NADPH + O2 + H(+) = an 11a-hydroxytetracycline + NADP(+) + H2O</text>
        <dbReference type="Rhea" id="RHEA:61444"/>
        <dbReference type="ChEBI" id="CHEBI:15377"/>
        <dbReference type="ChEBI" id="CHEBI:15378"/>
        <dbReference type="ChEBI" id="CHEBI:15379"/>
        <dbReference type="ChEBI" id="CHEBI:57783"/>
        <dbReference type="ChEBI" id="CHEBI:58349"/>
        <dbReference type="ChEBI" id="CHEBI:144644"/>
        <dbReference type="ChEBI" id="CHEBI:144645"/>
    </reaction>
</comment>
<organism evidence="7 8">
    <name type="scientific">Flavobacterium johnsoniae</name>
    <name type="common">Cytophaga johnsonae</name>
    <dbReference type="NCBI Taxonomy" id="986"/>
    <lineage>
        <taxon>Bacteria</taxon>
        <taxon>Pseudomonadati</taxon>
        <taxon>Bacteroidota</taxon>
        <taxon>Flavobacteriia</taxon>
        <taxon>Flavobacteriales</taxon>
        <taxon>Flavobacteriaceae</taxon>
        <taxon>Flavobacterium</taxon>
    </lineage>
</organism>
<dbReference type="GO" id="GO:0071949">
    <property type="term" value="F:FAD binding"/>
    <property type="evidence" value="ECO:0007669"/>
    <property type="project" value="InterPro"/>
</dbReference>
<evidence type="ECO:0000259" key="6">
    <source>
        <dbReference type="Pfam" id="PF01494"/>
    </source>
</evidence>
<dbReference type="EC" id="1.14.13.-" evidence="5"/>
<dbReference type="Gene3D" id="3.50.50.60">
    <property type="entry name" value="FAD/NAD(P)-binding domain"/>
    <property type="match status" value="1"/>
</dbReference>
<dbReference type="AlphaFoldDB" id="A0A1J7C528"/>
<dbReference type="GO" id="GO:0005737">
    <property type="term" value="C:cytoplasm"/>
    <property type="evidence" value="ECO:0007669"/>
    <property type="project" value="UniProtKB-SubCell"/>
</dbReference>
<evidence type="ECO:0000256" key="2">
    <source>
        <dbReference type="ARBA" id="ARBA00022827"/>
    </source>
</evidence>
<dbReference type="Pfam" id="PF01494">
    <property type="entry name" value="FAD_binding_3"/>
    <property type="match status" value="1"/>
</dbReference>
<proteinExistence type="inferred from homology"/>
<comment type="similarity">
    <text evidence="5">Belongs to the aromatic-ring hydroxylase family. TetX subfamily.</text>
</comment>
<dbReference type="PRINTS" id="PR00420">
    <property type="entry name" value="RNGMNOXGNASE"/>
</dbReference>
<comment type="function">
    <text evidence="5">An FAD-requiring monooxygenase active on some tetracycline antibiotic derivatives, which leads to their inactivation. Hydroxylates carbon 11a of tetracycline and some analogs.</text>
</comment>
<dbReference type="InterPro" id="IPR036188">
    <property type="entry name" value="FAD/NAD-bd_sf"/>
</dbReference>
<keyword evidence="5" id="KW-0547">Nucleotide-binding</keyword>
<comment type="subcellular location">
    <subcellularLocation>
        <location evidence="5">Cytoplasm</location>
    </subcellularLocation>
</comment>
<dbReference type="InterPro" id="IPR002938">
    <property type="entry name" value="FAD-bd"/>
</dbReference>
<dbReference type="SUPFAM" id="SSF51905">
    <property type="entry name" value="FAD/NAD(P)-binding domain"/>
    <property type="match status" value="1"/>
</dbReference>
<dbReference type="InterPro" id="IPR043683">
    <property type="entry name" value="TetX_monooxygenase"/>
</dbReference>
<feature type="binding site" evidence="5">
    <location>
        <position position="43"/>
    </location>
    <ligand>
        <name>NADPH</name>
        <dbReference type="ChEBI" id="CHEBI:57783"/>
    </ligand>
</feature>
<dbReference type="GO" id="GO:0004497">
    <property type="term" value="F:monooxygenase activity"/>
    <property type="evidence" value="ECO:0007669"/>
    <property type="project" value="UniProtKB-UniRule"/>
</dbReference>
<comment type="caution">
    <text evidence="7">The sequence shown here is derived from an EMBL/GenBank/DDBJ whole genome shotgun (WGS) entry which is preliminary data.</text>
</comment>
<feature type="domain" description="FAD-binding" evidence="6">
    <location>
        <begin position="8"/>
        <end position="335"/>
    </location>
</feature>
<dbReference type="HAMAP" id="MF_00845">
    <property type="entry name" value="TetX_monooxygenase"/>
    <property type="match status" value="1"/>
</dbReference>
<keyword evidence="5" id="KW-0963">Cytoplasm</keyword>
<keyword evidence="4 5" id="KW-0503">Monooxygenase</keyword>
<evidence type="ECO:0000256" key="1">
    <source>
        <dbReference type="ARBA" id="ARBA00022630"/>
    </source>
</evidence>